<dbReference type="EMBL" id="JACRUP010000034">
    <property type="protein sequence ID" value="MBC5853318.1"/>
    <property type="molecule type" value="Genomic_DNA"/>
</dbReference>
<comment type="caution">
    <text evidence="2">The sequence shown here is derived from an EMBL/GenBank/DDBJ whole genome shotgun (WGS) entry which is preliminary data.</text>
</comment>
<organism evidence="2 3">
    <name type="scientific">Vibrio metschnikovii</name>
    <dbReference type="NCBI Taxonomy" id="28172"/>
    <lineage>
        <taxon>Bacteria</taxon>
        <taxon>Pseudomonadati</taxon>
        <taxon>Pseudomonadota</taxon>
        <taxon>Gammaproteobacteria</taxon>
        <taxon>Vibrionales</taxon>
        <taxon>Vibrionaceae</taxon>
        <taxon>Vibrio</taxon>
    </lineage>
</organism>
<gene>
    <name evidence="2" type="ORF">H8Q88_20790</name>
</gene>
<keyword evidence="1" id="KW-1133">Transmembrane helix</keyword>
<evidence type="ECO:0000313" key="2">
    <source>
        <dbReference type="EMBL" id="MBC5853318.1"/>
    </source>
</evidence>
<accession>A0A9X0RBG4</accession>
<feature type="transmembrane region" description="Helical" evidence="1">
    <location>
        <begin position="65"/>
        <end position="87"/>
    </location>
</feature>
<feature type="transmembrane region" description="Helical" evidence="1">
    <location>
        <begin position="40"/>
        <end position="59"/>
    </location>
</feature>
<keyword evidence="1" id="KW-0472">Membrane</keyword>
<dbReference type="AlphaFoldDB" id="A0A9X0RBG4"/>
<evidence type="ECO:0000313" key="3">
    <source>
        <dbReference type="Proteomes" id="UP000615796"/>
    </source>
</evidence>
<keyword evidence="3" id="KW-1185">Reference proteome</keyword>
<proteinExistence type="predicted"/>
<protein>
    <submittedName>
        <fullName evidence="2">Uncharacterized protein</fullName>
    </submittedName>
</protein>
<keyword evidence="1" id="KW-0812">Transmembrane</keyword>
<dbReference type="RefSeq" id="WP_170905684.1">
    <property type="nucleotide sequence ID" value="NZ_CAWQLT010000025.1"/>
</dbReference>
<sequence length="135" mass="15466">MANSVVIQQSNNQLKVNSDAYDLSRIVGVEVKVLTFKDHLLRMLLLGAISSSLLFIFIPSEHQEYGLAFASFLPFIAFLFGAFLGFVSSNKYEFRLEFNHLDETGIQWFTAAKSRKASDYVLFKEQEMELKRKIT</sequence>
<evidence type="ECO:0000256" key="1">
    <source>
        <dbReference type="SAM" id="Phobius"/>
    </source>
</evidence>
<name>A0A9X0RBG4_VIBME</name>
<reference evidence="2" key="1">
    <citation type="submission" date="2020-08" db="EMBL/GenBank/DDBJ databases">
        <title>Genome Sequencing and Pan-Genome Analysis of Migratory bird Vibrio Strains, Inner Mongolia.</title>
        <authorList>
            <person name="Zheng L."/>
        </authorList>
    </citation>
    <scope>NUCLEOTIDE SEQUENCE</scope>
    <source>
        <strain evidence="2">M13F</strain>
    </source>
</reference>
<dbReference type="Proteomes" id="UP000615796">
    <property type="component" value="Unassembled WGS sequence"/>
</dbReference>